<dbReference type="PANTHER" id="PTHR28072">
    <property type="entry name" value="CRUCIFORM CUTTING ENDONUCLEASE 1, MITOCHONDRIAL-RELATED"/>
    <property type="match status" value="1"/>
</dbReference>
<dbReference type="SUPFAM" id="SSF53098">
    <property type="entry name" value="Ribonuclease H-like"/>
    <property type="match status" value="1"/>
</dbReference>
<dbReference type="GO" id="GO:0000403">
    <property type="term" value="F:Y-form DNA binding"/>
    <property type="evidence" value="ECO:0007669"/>
    <property type="project" value="TreeGrafter"/>
</dbReference>
<dbReference type="PANTHER" id="PTHR28072:SF1">
    <property type="entry name" value="CRUCIFORM CUTTING ENDONUCLEASE 1, MITOCHONDRIAL-RELATED"/>
    <property type="match status" value="1"/>
</dbReference>
<dbReference type="InterPro" id="IPR012337">
    <property type="entry name" value="RNaseH-like_sf"/>
</dbReference>
<organism evidence="3 4">
    <name type="scientific">Lasiodiplodia hormozganensis</name>
    <dbReference type="NCBI Taxonomy" id="869390"/>
    <lineage>
        <taxon>Eukaryota</taxon>
        <taxon>Fungi</taxon>
        <taxon>Dikarya</taxon>
        <taxon>Ascomycota</taxon>
        <taxon>Pezizomycotina</taxon>
        <taxon>Dothideomycetes</taxon>
        <taxon>Dothideomycetes incertae sedis</taxon>
        <taxon>Botryosphaeriales</taxon>
        <taxon>Botryosphaeriaceae</taxon>
        <taxon>Lasiodiplodia</taxon>
    </lineage>
</organism>
<feature type="region of interest" description="Disordered" evidence="1">
    <location>
        <begin position="361"/>
        <end position="401"/>
    </location>
</feature>
<name>A0AA40CWG0_9PEZI</name>
<dbReference type="GO" id="GO:0000402">
    <property type="term" value="F:crossed form four-way junction DNA binding"/>
    <property type="evidence" value="ECO:0007669"/>
    <property type="project" value="TreeGrafter"/>
</dbReference>
<proteinExistence type="predicted"/>
<dbReference type="GO" id="GO:0005739">
    <property type="term" value="C:mitochondrion"/>
    <property type="evidence" value="ECO:0007669"/>
    <property type="project" value="TreeGrafter"/>
</dbReference>
<feature type="domain" description="Mitochondrial resolvase Ydc2 catalytic" evidence="2">
    <location>
        <begin position="58"/>
        <end position="426"/>
    </location>
</feature>
<feature type="region of interest" description="Disordered" evidence="1">
    <location>
        <begin position="249"/>
        <end position="305"/>
    </location>
</feature>
<evidence type="ECO:0000259" key="2">
    <source>
        <dbReference type="Pfam" id="PF09159"/>
    </source>
</evidence>
<dbReference type="InterPro" id="IPR015242">
    <property type="entry name" value="Ydc2_cat"/>
</dbReference>
<dbReference type="Proteomes" id="UP001175001">
    <property type="component" value="Unassembled WGS sequence"/>
</dbReference>
<evidence type="ECO:0000256" key="1">
    <source>
        <dbReference type="SAM" id="MobiDB-lite"/>
    </source>
</evidence>
<feature type="compositionally biased region" description="Acidic residues" evidence="1">
    <location>
        <begin position="278"/>
        <end position="288"/>
    </location>
</feature>
<dbReference type="AlphaFoldDB" id="A0AA40CWG0"/>
<dbReference type="Gene3D" id="3.30.420.10">
    <property type="entry name" value="Ribonuclease H-like superfamily/Ribonuclease H"/>
    <property type="match status" value="1"/>
</dbReference>
<protein>
    <recommendedName>
        <fullName evidence="2">Mitochondrial resolvase Ydc2 catalytic domain-containing protein</fullName>
    </recommendedName>
</protein>
<dbReference type="CDD" id="cd16963">
    <property type="entry name" value="CCE1"/>
    <property type="match status" value="1"/>
</dbReference>
<keyword evidence="4" id="KW-1185">Reference proteome</keyword>
<dbReference type="GO" id="GO:0070336">
    <property type="term" value="F:flap-structured DNA binding"/>
    <property type="evidence" value="ECO:0007669"/>
    <property type="project" value="TreeGrafter"/>
</dbReference>
<reference evidence="3" key="1">
    <citation type="submission" date="2023-06" db="EMBL/GenBank/DDBJ databases">
        <title>Multi-omics analyses reveal the molecular pathogenesis toolkit of Lasiodiplodia hormozganensis, a cross-kingdom pathogen.</title>
        <authorList>
            <person name="Felix C."/>
            <person name="Meneses R."/>
            <person name="Goncalves M.F.M."/>
            <person name="Tilleman L."/>
            <person name="Duarte A.S."/>
            <person name="Jorrin-Novo J.V."/>
            <person name="Van De Peer Y."/>
            <person name="Deforce D."/>
            <person name="Van Nieuwerburgh F."/>
            <person name="Esteves A.C."/>
            <person name="Alves A."/>
        </authorList>
    </citation>
    <scope>NUCLEOTIDE SEQUENCE</scope>
    <source>
        <strain evidence="3">CBS 339.90</strain>
    </source>
</reference>
<dbReference type="EMBL" id="JAUJDW010000023">
    <property type="protein sequence ID" value="KAK0654065.1"/>
    <property type="molecule type" value="Genomic_DNA"/>
</dbReference>
<comment type="caution">
    <text evidence="3">The sequence shown here is derived from an EMBL/GenBank/DDBJ whole genome shotgun (WGS) entry which is preliminary data.</text>
</comment>
<dbReference type="GO" id="GO:0004520">
    <property type="term" value="F:DNA endonuclease activity"/>
    <property type="evidence" value="ECO:0007669"/>
    <property type="project" value="TreeGrafter"/>
</dbReference>
<accession>A0AA40CWG0</accession>
<feature type="compositionally biased region" description="Low complexity" evidence="1">
    <location>
        <begin position="386"/>
        <end position="395"/>
    </location>
</feature>
<evidence type="ECO:0000313" key="4">
    <source>
        <dbReference type="Proteomes" id="UP001175001"/>
    </source>
</evidence>
<sequence length="442" mass="47218">MSKRGRGAITTAHLKTLLSRIGSGVSGTKPELTGRFHSDLNVPKLQNGGSGSSSTSRILSVDMGIRNMAFCVCDVSVQPPSKALSSASPRVKLEVIAWEPISVSDLARQEEEQASSTDPAVQLSSQLTQAAKESFRPSVLSRAAYALLKRKLLPYAPQTILIEQQRYRTNASSAIQEWTYHVNMLEGMIWAILETLRQEGAAASGRLPTAAPAEAPSFPSVFPVSPARVASFWMDNSETGRAILAEASANGASVKRSSPRSRAKASKTKEEDVGAEAVAEEEEEEGTAEDVARASKGEKKKRLSKTKIEKKVKIKLVEQWLLTNASRSASARPDCDVQLHFGTAGARGMRDVFLSKLARAAKRTGGGGSSSTSSTRKKLAKDGDASEAPAAAAASAPPPIDPKKLDDLADCLLQAAAWAQWEGNRRALVGLEEQALREVAEL</sequence>
<dbReference type="InterPro" id="IPR036397">
    <property type="entry name" value="RNaseH_sf"/>
</dbReference>
<dbReference type="InterPro" id="IPR039197">
    <property type="entry name" value="Mrs1/Cce1"/>
</dbReference>
<feature type="region of interest" description="Disordered" evidence="1">
    <location>
        <begin position="28"/>
        <end position="54"/>
    </location>
</feature>
<dbReference type="Pfam" id="PF09159">
    <property type="entry name" value="Ydc2-catalyt"/>
    <property type="match status" value="1"/>
</dbReference>
<feature type="compositionally biased region" description="Basic residues" evidence="1">
    <location>
        <begin position="257"/>
        <end position="266"/>
    </location>
</feature>
<evidence type="ECO:0000313" key="3">
    <source>
        <dbReference type="EMBL" id="KAK0654065.1"/>
    </source>
</evidence>
<gene>
    <name evidence="3" type="ORF">DIS24_g5481</name>
</gene>